<keyword evidence="2" id="KW-1185">Reference proteome</keyword>
<reference evidence="3" key="1">
    <citation type="submission" date="2016-11" db="UniProtKB">
        <authorList>
            <consortium name="WormBaseParasite"/>
        </authorList>
    </citation>
    <scope>IDENTIFICATION</scope>
</reference>
<organism evidence="2 3">
    <name type="scientific">Meloidogyne hapla</name>
    <name type="common">Root-knot nematode worm</name>
    <dbReference type="NCBI Taxonomy" id="6305"/>
    <lineage>
        <taxon>Eukaryota</taxon>
        <taxon>Metazoa</taxon>
        <taxon>Ecdysozoa</taxon>
        <taxon>Nematoda</taxon>
        <taxon>Chromadorea</taxon>
        <taxon>Rhabditida</taxon>
        <taxon>Tylenchina</taxon>
        <taxon>Tylenchomorpha</taxon>
        <taxon>Tylenchoidea</taxon>
        <taxon>Meloidogynidae</taxon>
        <taxon>Meloidogyninae</taxon>
        <taxon>Meloidogyne</taxon>
    </lineage>
</organism>
<proteinExistence type="predicted"/>
<name>A0A1I8BAZ3_MELHA</name>
<dbReference type="AlphaFoldDB" id="A0A1I8BAZ3"/>
<evidence type="ECO:0000256" key="1">
    <source>
        <dbReference type="SAM" id="MobiDB-lite"/>
    </source>
</evidence>
<dbReference type="WBParaSite" id="MhA1_Contig18.frz3.gene20">
    <property type="protein sequence ID" value="MhA1_Contig18.frz3.gene20"/>
    <property type="gene ID" value="MhA1_Contig18.frz3.gene20"/>
</dbReference>
<sequence length="87" mass="9949">MDSKSTNLTKENMTSDPSLTSSVSKQNGTMTVKMDLIPKMEKSKDTHSVKAKAIKERLMEFIQYFGRLFKKAPQNDIEAQVLIDFNY</sequence>
<evidence type="ECO:0000313" key="2">
    <source>
        <dbReference type="Proteomes" id="UP000095281"/>
    </source>
</evidence>
<feature type="region of interest" description="Disordered" evidence="1">
    <location>
        <begin position="1"/>
        <end position="27"/>
    </location>
</feature>
<protein>
    <submittedName>
        <fullName evidence="3">Set apart in position or space protein</fullName>
    </submittedName>
</protein>
<evidence type="ECO:0000313" key="3">
    <source>
        <dbReference type="WBParaSite" id="MhA1_Contig18.frz3.gene20"/>
    </source>
</evidence>
<dbReference type="Proteomes" id="UP000095281">
    <property type="component" value="Unplaced"/>
</dbReference>
<accession>A0A1I8BAZ3</accession>